<protein>
    <recommendedName>
        <fullName evidence="4">Helix-hairpin-helix domain-containing protein</fullName>
    </recommendedName>
</protein>
<dbReference type="OrthoDB" id="6173842at2"/>
<evidence type="ECO:0008006" key="4">
    <source>
        <dbReference type="Google" id="ProtNLM"/>
    </source>
</evidence>
<organism evidence="2 3">
    <name type="scientific">Modicisalibacter xianhensis</name>
    <dbReference type="NCBI Taxonomy" id="442341"/>
    <lineage>
        <taxon>Bacteria</taxon>
        <taxon>Pseudomonadati</taxon>
        <taxon>Pseudomonadota</taxon>
        <taxon>Gammaproteobacteria</taxon>
        <taxon>Oceanospirillales</taxon>
        <taxon>Halomonadaceae</taxon>
        <taxon>Modicisalibacter</taxon>
    </lineage>
</organism>
<sequence>MNAAQQHIDDPLSFAIAQQLKNQDLQEALAQAERRAKVAEQRARQADKLQQEASQQRERADRLRGKLEAATKEAKQAKHEARQVAQQAEAAQARTAREREAVAGMHMTLKSDDEQMVIQLAYNQVHVHEPDRWYMISSMPLDRAPKHRLIFCGLIDGVKAGKYGKFAIEAAHRLAREWRKEHGCLRVEDLDLPSNVVTRLEDAGFEMAREISHKEVPEELVKIKGIGPAALKKVAKALRKEGLV</sequence>
<dbReference type="Proteomes" id="UP000294489">
    <property type="component" value="Unassembled WGS sequence"/>
</dbReference>
<accession>A0A4V3GU25</accession>
<comment type="caution">
    <text evidence="2">The sequence shown here is derived from an EMBL/GenBank/DDBJ whole genome shotgun (WGS) entry which is preliminary data.</text>
</comment>
<name>A0A4V3GU25_9GAMM</name>
<gene>
    <name evidence="2" type="ORF">DFO67_108192</name>
</gene>
<feature type="region of interest" description="Disordered" evidence="1">
    <location>
        <begin position="39"/>
        <end position="62"/>
    </location>
</feature>
<dbReference type="RefSeq" id="WP_134017985.1">
    <property type="nucleotide sequence ID" value="NZ_SOEC01000008.1"/>
</dbReference>
<reference evidence="2 3" key="1">
    <citation type="submission" date="2019-03" db="EMBL/GenBank/DDBJ databases">
        <title>Freshwater and sediment microbial communities from various areas in North America, analyzing microbe dynamics in response to fracking.</title>
        <authorList>
            <person name="Lamendella R."/>
        </authorList>
    </citation>
    <scope>NUCLEOTIDE SEQUENCE [LARGE SCALE GENOMIC DNA]</scope>
    <source>
        <strain evidence="2 3">6_TX</strain>
    </source>
</reference>
<dbReference type="EMBL" id="SOEC01000008">
    <property type="protein sequence ID" value="TDX29148.1"/>
    <property type="molecule type" value="Genomic_DNA"/>
</dbReference>
<evidence type="ECO:0000313" key="3">
    <source>
        <dbReference type="Proteomes" id="UP000294489"/>
    </source>
</evidence>
<dbReference type="SUPFAM" id="SSF47789">
    <property type="entry name" value="C-terminal domain of RNA polymerase alpha subunit"/>
    <property type="match status" value="1"/>
</dbReference>
<evidence type="ECO:0000256" key="1">
    <source>
        <dbReference type="SAM" id="MobiDB-lite"/>
    </source>
</evidence>
<evidence type="ECO:0000313" key="2">
    <source>
        <dbReference type="EMBL" id="TDX29148.1"/>
    </source>
</evidence>
<dbReference type="AlphaFoldDB" id="A0A4V3GU25"/>
<proteinExistence type="predicted"/>